<reference evidence="3" key="1">
    <citation type="submission" date="2022-11" db="UniProtKB">
        <authorList>
            <consortium name="WormBaseParasite"/>
        </authorList>
    </citation>
    <scope>IDENTIFICATION</scope>
</reference>
<evidence type="ECO:0000313" key="3">
    <source>
        <dbReference type="WBParaSite" id="jg18622"/>
    </source>
</evidence>
<accession>A0A915DD60</accession>
<feature type="region of interest" description="Disordered" evidence="1">
    <location>
        <begin position="1"/>
        <end position="23"/>
    </location>
</feature>
<feature type="compositionally biased region" description="Basic and acidic residues" evidence="1">
    <location>
        <begin position="1"/>
        <end position="11"/>
    </location>
</feature>
<organism evidence="2 3">
    <name type="scientific">Ditylenchus dipsaci</name>
    <dbReference type="NCBI Taxonomy" id="166011"/>
    <lineage>
        <taxon>Eukaryota</taxon>
        <taxon>Metazoa</taxon>
        <taxon>Ecdysozoa</taxon>
        <taxon>Nematoda</taxon>
        <taxon>Chromadorea</taxon>
        <taxon>Rhabditida</taxon>
        <taxon>Tylenchina</taxon>
        <taxon>Tylenchomorpha</taxon>
        <taxon>Sphaerularioidea</taxon>
        <taxon>Anguinidae</taxon>
        <taxon>Anguininae</taxon>
        <taxon>Ditylenchus</taxon>
    </lineage>
</organism>
<dbReference type="AlphaFoldDB" id="A0A915DD60"/>
<name>A0A915DD60_9BILA</name>
<evidence type="ECO:0000256" key="1">
    <source>
        <dbReference type="SAM" id="MobiDB-lite"/>
    </source>
</evidence>
<dbReference type="WBParaSite" id="jg18622">
    <property type="protein sequence ID" value="jg18622"/>
    <property type="gene ID" value="jg18622"/>
</dbReference>
<proteinExistence type="predicted"/>
<keyword evidence="2" id="KW-1185">Reference proteome</keyword>
<protein>
    <submittedName>
        <fullName evidence="3">Uncharacterized protein</fullName>
    </submittedName>
</protein>
<evidence type="ECO:0000313" key="2">
    <source>
        <dbReference type="Proteomes" id="UP000887574"/>
    </source>
</evidence>
<dbReference type="Proteomes" id="UP000887574">
    <property type="component" value="Unplaced"/>
</dbReference>
<sequence>MENTSRNEKKAASPSLGQFSNQVREISDRLSEFSDLTYPEMMAHERFGIRDFPMTYKTLNKSKEEMMKERMEFKLFEEEDPKMATEQYCLKKTAQ</sequence>